<comment type="caution">
    <text evidence="1">The sequence shown here is derived from an EMBL/GenBank/DDBJ whole genome shotgun (WGS) entry which is preliminary data.</text>
</comment>
<gene>
    <name evidence="1" type="ORF">ABEB36_010998</name>
</gene>
<dbReference type="AlphaFoldDB" id="A0ABD1EDU3"/>
<proteinExistence type="predicted"/>
<dbReference type="Proteomes" id="UP001566132">
    <property type="component" value="Unassembled WGS sequence"/>
</dbReference>
<keyword evidence="2" id="KW-1185">Reference proteome</keyword>
<evidence type="ECO:0000313" key="1">
    <source>
        <dbReference type="EMBL" id="KAL1492816.1"/>
    </source>
</evidence>
<name>A0ABD1EDU3_HYPHA</name>
<organism evidence="1 2">
    <name type="scientific">Hypothenemus hampei</name>
    <name type="common">Coffee berry borer</name>
    <dbReference type="NCBI Taxonomy" id="57062"/>
    <lineage>
        <taxon>Eukaryota</taxon>
        <taxon>Metazoa</taxon>
        <taxon>Ecdysozoa</taxon>
        <taxon>Arthropoda</taxon>
        <taxon>Hexapoda</taxon>
        <taxon>Insecta</taxon>
        <taxon>Pterygota</taxon>
        <taxon>Neoptera</taxon>
        <taxon>Endopterygota</taxon>
        <taxon>Coleoptera</taxon>
        <taxon>Polyphaga</taxon>
        <taxon>Cucujiformia</taxon>
        <taxon>Curculionidae</taxon>
        <taxon>Scolytinae</taxon>
        <taxon>Hypothenemus</taxon>
    </lineage>
</organism>
<evidence type="ECO:0000313" key="2">
    <source>
        <dbReference type="Proteomes" id="UP001566132"/>
    </source>
</evidence>
<accession>A0ABD1EDU3</accession>
<dbReference type="EMBL" id="JBDJPC010000008">
    <property type="protein sequence ID" value="KAL1492816.1"/>
    <property type="molecule type" value="Genomic_DNA"/>
</dbReference>
<sequence length="163" mass="18644">MRFKALRGDPWGSPYLWKHIPLGLLPNLWKMKLQYVISTFKLTSFSYNIYKFTLSYAALMSSVTANTISESVKAHLISVTKSPMAWEIPYPFRKPIIHDGNFLLNSSKCSMRSLIIDSTIFKTQEDSMIGRYDAMSEGSLLGFNTDLRLNRLQDSGILRSLIH</sequence>
<reference evidence="1 2" key="1">
    <citation type="submission" date="2024-05" db="EMBL/GenBank/DDBJ databases">
        <title>Genetic variation in Jamaican populations of the coffee berry borer (Hypothenemus hampei).</title>
        <authorList>
            <person name="Errbii M."/>
            <person name="Myrie A."/>
        </authorList>
    </citation>
    <scope>NUCLEOTIDE SEQUENCE [LARGE SCALE GENOMIC DNA]</scope>
    <source>
        <strain evidence="1">JA-Hopewell-2020-01-JO</strain>
        <tissue evidence="1">Whole body</tissue>
    </source>
</reference>
<protein>
    <submittedName>
        <fullName evidence="1">Uncharacterized protein</fullName>
    </submittedName>
</protein>